<evidence type="ECO:0000313" key="3">
    <source>
        <dbReference type="EMBL" id="BBO91224.1"/>
    </source>
</evidence>
<organism evidence="3 4">
    <name type="scientific">Desulfosarcina ovata subsp. ovata</name>
    <dbReference type="NCBI Taxonomy" id="2752305"/>
    <lineage>
        <taxon>Bacteria</taxon>
        <taxon>Pseudomonadati</taxon>
        <taxon>Thermodesulfobacteriota</taxon>
        <taxon>Desulfobacteria</taxon>
        <taxon>Desulfobacterales</taxon>
        <taxon>Desulfosarcinaceae</taxon>
        <taxon>Desulfosarcina</taxon>
    </lineage>
</organism>
<gene>
    <name evidence="3" type="ORF">DSCOOX_44040</name>
</gene>
<reference evidence="3 4" key="1">
    <citation type="submission" date="2019-11" db="EMBL/GenBank/DDBJ databases">
        <title>Comparative genomics of hydrocarbon-degrading Desulfosarcina strains.</title>
        <authorList>
            <person name="Watanabe M."/>
            <person name="Kojima H."/>
            <person name="Fukui M."/>
        </authorList>
    </citation>
    <scope>NUCLEOTIDE SEQUENCE [LARGE SCALE GENOMIC DNA]</scope>
    <source>
        <strain evidence="4">oXyS1</strain>
    </source>
</reference>
<dbReference type="Pfam" id="PF07085">
    <property type="entry name" value="DRTGG"/>
    <property type="match status" value="1"/>
</dbReference>
<feature type="domain" description="DRTGG" evidence="2">
    <location>
        <begin position="7"/>
        <end position="101"/>
    </location>
</feature>
<accession>A0A5K8AH91</accession>
<proteinExistence type="predicted"/>
<protein>
    <recommendedName>
        <fullName evidence="2">DRTGG domain-containing protein</fullName>
    </recommendedName>
</protein>
<keyword evidence="4" id="KW-1185">Reference proteome</keyword>
<dbReference type="EMBL" id="AP021879">
    <property type="protein sequence ID" value="BBO91224.1"/>
    <property type="molecule type" value="Genomic_DNA"/>
</dbReference>
<evidence type="ECO:0000256" key="1">
    <source>
        <dbReference type="ARBA" id="ARBA00011643"/>
    </source>
</evidence>
<comment type="subunit">
    <text evidence="1">Homohexamer.</text>
</comment>
<dbReference type="InterPro" id="IPR028979">
    <property type="entry name" value="Ser_kin/Pase_Hpr-like_N_sf"/>
</dbReference>
<evidence type="ECO:0000259" key="2">
    <source>
        <dbReference type="Pfam" id="PF07085"/>
    </source>
</evidence>
<dbReference type="Proteomes" id="UP000422108">
    <property type="component" value="Chromosome"/>
</dbReference>
<sequence>MTMKISEVKDILKGDILVGEDQLDTVIVAGGAADLMDDVLSAAAKGSALLTGVTTDHVIRTAKIVGVGAIVIVRGKKPPTDFIKMAKSFKIPLMVTEYSLFVACGRLYMNGIRGLDGSW</sequence>
<dbReference type="SUPFAM" id="SSF75138">
    <property type="entry name" value="HprK N-terminal domain-like"/>
    <property type="match status" value="1"/>
</dbReference>
<dbReference type="AlphaFoldDB" id="A0A5K8AH91"/>
<name>A0A5K8AH91_9BACT</name>
<evidence type="ECO:0000313" key="4">
    <source>
        <dbReference type="Proteomes" id="UP000422108"/>
    </source>
</evidence>
<dbReference type="Gene3D" id="3.40.1390.20">
    <property type="entry name" value="HprK N-terminal domain-like"/>
    <property type="match status" value="1"/>
</dbReference>
<dbReference type="InterPro" id="IPR010766">
    <property type="entry name" value="DRTGG"/>
</dbReference>